<evidence type="ECO:0000313" key="2">
    <source>
        <dbReference type="EMBL" id="KAE8076294.1"/>
    </source>
</evidence>
<dbReference type="AlphaFoldDB" id="A0A5N6RCB9"/>
<feature type="transmembrane region" description="Helical" evidence="1">
    <location>
        <begin position="81"/>
        <end position="104"/>
    </location>
</feature>
<reference evidence="2 3" key="1">
    <citation type="submission" date="2019-06" db="EMBL/GenBank/DDBJ databases">
        <title>A chromosomal-level reference genome of Carpinus fangiana (Coryloideae, Betulaceae).</title>
        <authorList>
            <person name="Yang X."/>
            <person name="Wang Z."/>
            <person name="Zhang L."/>
            <person name="Hao G."/>
            <person name="Liu J."/>
            <person name="Yang Y."/>
        </authorList>
    </citation>
    <scope>NUCLEOTIDE SEQUENCE [LARGE SCALE GENOMIC DNA]</scope>
    <source>
        <strain evidence="2">Cfa_2016G</strain>
        <tissue evidence="2">Leaf</tissue>
    </source>
</reference>
<evidence type="ECO:0000256" key="1">
    <source>
        <dbReference type="SAM" id="Phobius"/>
    </source>
</evidence>
<dbReference type="Proteomes" id="UP000327013">
    <property type="component" value="Chromosome 6"/>
</dbReference>
<organism evidence="2 3">
    <name type="scientific">Carpinus fangiana</name>
    <dbReference type="NCBI Taxonomy" id="176857"/>
    <lineage>
        <taxon>Eukaryota</taxon>
        <taxon>Viridiplantae</taxon>
        <taxon>Streptophyta</taxon>
        <taxon>Embryophyta</taxon>
        <taxon>Tracheophyta</taxon>
        <taxon>Spermatophyta</taxon>
        <taxon>Magnoliopsida</taxon>
        <taxon>eudicotyledons</taxon>
        <taxon>Gunneridae</taxon>
        <taxon>Pentapetalae</taxon>
        <taxon>rosids</taxon>
        <taxon>fabids</taxon>
        <taxon>Fagales</taxon>
        <taxon>Betulaceae</taxon>
        <taxon>Carpinus</taxon>
    </lineage>
</organism>
<accession>A0A5N6RCB9</accession>
<gene>
    <name evidence="2" type="ORF">FH972_014956</name>
</gene>
<keyword evidence="1" id="KW-0812">Transmembrane</keyword>
<proteinExistence type="predicted"/>
<feature type="transmembrane region" description="Helical" evidence="1">
    <location>
        <begin position="51"/>
        <end position="75"/>
    </location>
</feature>
<dbReference type="EMBL" id="CM017326">
    <property type="protein sequence ID" value="KAE8076294.1"/>
    <property type="molecule type" value="Genomic_DNA"/>
</dbReference>
<feature type="transmembrane region" description="Helical" evidence="1">
    <location>
        <begin position="139"/>
        <end position="162"/>
    </location>
</feature>
<keyword evidence="1" id="KW-1133">Transmembrane helix</keyword>
<name>A0A5N6RCB9_9ROSI</name>
<keyword evidence="1" id="KW-0472">Membrane</keyword>
<evidence type="ECO:0000313" key="3">
    <source>
        <dbReference type="Proteomes" id="UP000327013"/>
    </source>
</evidence>
<keyword evidence="3" id="KW-1185">Reference proteome</keyword>
<protein>
    <submittedName>
        <fullName evidence="2">Uncharacterized protein</fullName>
    </submittedName>
</protein>
<sequence>MGYKSNFSKLDLRPSTCPSLSRASATVPPTSPCSLSSFVCRRQPLHDRTSTSGFLVATASAWSSRVGALFALVGLTPSPPLLVLLFSFESFLITVLFVVVASILQRMVFTRRSVVCTSRAYSISSFAGVAVFLNRSSSLFSLLLLNLSFRCAATILLVAPFIDL</sequence>